<dbReference type="Proteomes" id="UP001302696">
    <property type="component" value="Chromosome"/>
</dbReference>
<keyword evidence="2" id="KW-1185">Reference proteome</keyword>
<dbReference type="InterPro" id="IPR006379">
    <property type="entry name" value="HAD-SF_hydro_IIB"/>
</dbReference>
<name>A0ABZ0Q7A3_9LACO</name>
<dbReference type="InterPro" id="IPR023214">
    <property type="entry name" value="HAD_sf"/>
</dbReference>
<dbReference type="PANTHER" id="PTHR10000">
    <property type="entry name" value="PHOSPHOSERINE PHOSPHATASE"/>
    <property type="match status" value="1"/>
</dbReference>
<dbReference type="SFLD" id="SFLDG01140">
    <property type="entry name" value="C2.B:_Phosphomannomutase_and_P"/>
    <property type="match status" value="1"/>
</dbReference>
<dbReference type="CDD" id="cd07516">
    <property type="entry name" value="HAD_Pase"/>
    <property type="match status" value="1"/>
</dbReference>
<dbReference type="Gene3D" id="3.30.1240.10">
    <property type="match status" value="1"/>
</dbReference>
<protein>
    <submittedName>
        <fullName evidence="1">Cof-type HAD-IIB family hydrolase</fullName>
    </submittedName>
</protein>
<dbReference type="SFLD" id="SFLDS00003">
    <property type="entry name" value="Haloacid_Dehalogenase"/>
    <property type="match status" value="1"/>
</dbReference>
<proteinExistence type="predicted"/>
<dbReference type="InterPro" id="IPR000150">
    <property type="entry name" value="Cof"/>
</dbReference>
<sequence length="270" mass="30441">MIKMIALDLDNTLLNSKMEISDMNTKILKKLHKQGKKIVLCTGRPINAIWDWLNQLGLMSEDDYSVNFNGSLIVHNIDKKPLMADGMKRTHFKNLHDFCVNNNFPLDILDFSGLYPISDLPISGYEKRFGTSLRAAYTPFFKLPEVDYSKAVICTEPATIDQIVKTLPKQLKEDFHIVRSQPMILEFLKPGIDKGSALDLLLRHFEWTRENLMTFGDAENDLEMLASAGIGVSMANGTPEAKQTANHVTALDNNHDGVADFLETYFATND</sequence>
<accession>A0ABZ0Q7A3</accession>
<keyword evidence="1" id="KW-0378">Hydrolase</keyword>
<dbReference type="EMBL" id="CP104778">
    <property type="protein sequence ID" value="WPC22219.1"/>
    <property type="molecule type" value="Genomic_DNA"/>
</dbReference>
<reference evidence="2" key="1">
    <citation type="submission" date="2024-06" db="EMBL/GenBank/DDBJ databases">
        <authorList>
            <person name="Chang H.C."/>
            <person name="Mun S.Y."/>
        </authorList>
    </citation>
    <scope>NUCLEOTIDE SEQUENCE [LARGE SCALE GENOMIC DNA]</scope>
    <source>
        <strain evidence="2">KT1</strain>
    </source>
</reference>
<dbReference type="SUPFAM" id="SSF56784">
    <property type="entry name" value="HAD-like"/>
    <property type="match status" value="1"/>
</dbReference>
<dbReference type="Pfam" id="PF08282">
    <property type="entry name" value="Hydrolase_3"/>
    <property type="match status" value="1"/>
</dbReference>
<dbReference type="PANTHER" id="PTHR10000:SF8">
    <property type="entry name" value="HAD SUPERFAMILY HYDROLASE-LIKE, TYPE 3"/>
    <property type="match status" value="1"/>
</dbReference>
<evidence type="ECO:0000313" key="1">
    <source>
        <dbReference type="EMBL" id="WPC22219.1"/>
    </source>
</evidence>
<evidence type="ECO:0000313" key="2">
    <source>
        <dbReference type="Proteomes" id="UP001302696"/>
    </source>
</evidence>
<dbReference type="NCBIfam" id="TIGR01484">
    <property type="entry name" value="HAD-SF-IIB"/>
    <property type="match status" value="1"/>
</dbReference>
<dbReference type="InterPro" id="IPR036412">
    <property type="entry name" value="HAD-like_sf"/>
</dbReference>
<gene>
    <name evidence="1" type="ORF">N6G96_03075</name>
</gene>
<dbReference type="PROSITE" id="PS01229">
    <property type="entry name" value="COF_2"/>
    <property type="match status" value="1"/>
</dbReference>
<dbReference type="Gene3D" id="3.40.50.1000">
    <property type="entry name" value="HAD superfamily/HAD-like"/>
    <property type="match status" value="1"/>
</dbReference>
<organism evidence="1 2">
    <name type="scientific">Pediococcus inopinatus</name>
    <dbReference type="NCBI Taxonomy" id="114090"/>
    <lineage>
        <taxon>Bacteria</taxon>
        <taxon>Bacillati</taxon>
        <taxon>Bacillota</taxon>
        <taxon>Bacilli</taxon>
        <taxon>Lactobacillales</taxon>
        <taxon>Lactobacillaceae</taxon>
        <taxon>Pediococcus</taxon>
    </lineage>
</organism>
<dbReference type="NCBIfam" id="TIGR00099">
    <property type="entry name" value="Cof-subfamily"/>
    <property type="match status" value="1"/>
</dbReference>
<dbReference type="GO" id="GO:0016787">
    <property type="term" value="F:hydrolase activity"/>
    <property type="evidence" value="ECO:0007669"/>
    <property type="project" value="UniProtKB-KW"/>
</dbReference>